<dbReference type="Pfam" id="PF21447">
    <property type="entry name" value="Ppx-GppA_III"/>
    <property type="match status" value="1"/>
</dbReference>
<dbReference type="Gene3D" id="3.30.420.40">
    <property type="match status" value="1"/>
</dbReference>
<evidence type="ECO:0000259" key="3">
    <source>
        <dbReference type="Pfam" id="PF21447"/>
    </source>
</evidence>
<dbReference type="EMBL" id="BORR01000001">
    <property type="protein sequence ID" value="GIO35421.1"/>
    <property type="molecule type" value="Genomic_DNA"/>
</dbReference>
<sequence length="512" mass="57275">MQNNYVNIGIIDIGSNSIRLAIYESAAEGRAYRLINEFKESARLSEKMSADGMMHQEGIQSIVPILRQFSEVCSAYSCTKIRIAATAAIRNAANTSEIKAILERDTGMEIEVLTGEQEAYFGFIAVAGGMAVEDGFIVDIGGGSTEITLFRNRHLVGSVSLPLGAVNAQVQFGEGEETWTEENCRRLRHAVGRLMEKESWMESHSGLPLIGLGGTIRTLSKMDQRRRNYPLRLAHHYSVEPEGIQYYAETLPQLSLEKRRKIDGLSKARADIIVPGILILQAVFDRCQASCCLVSGTGLREGLLQDTLGIDIPPASEVLQRQTESLLAFHTRTPQAHFHQISRYAEQLYKAIDKDADPAVTGLVKAACMLYKIGGAIRYHQYDKHTLYWLTHAPLGALNHREAILCAFIADFPSNHAKKLNLEEYAELLKEKDEEEILRLGSLVELSIALDAGETQKIEEMETEITEDTLLLKLKSRSHPYLETRQLEAAVKNFKKAWGRKLEWELQPASMR</sequence>
<dbReference type="SUPFAM" id="SSF109604">
    <property type="entry name" value="HD-domain/PDEase-like"/>
    <property type="match status" value="1"/>
</dbReference>
<gene>
    <name evidence="4" type="ORF">J41TS12_02820</name>
</gene>
<dbReference type="Gene3D" id="1.10.3210.10">
    <property type="entry name" value="Hypothetical protein af1432"/>
    <property type="match status" value="1"/>
</dbReference>
<keyword evidence="5" id="KW-1185">Reference proteome</keyword>
<dbReference type="CDD" id="cd24052">
    <property type="entry name" value="ASKHA_NBD_HpPPX-GppA-like"/>
    <property type="match status" value="1"/>
</dbReference>
<dbReference type="InterPro" id="IPR003695">
    <property type="entry name" value="Ppx_GppA_N"/>
</dbReference>
<dbReference type="GO" id="GO:0006357">
    <property type="term" value="P:regulation of transcription by RNA polymerase II"/>
    <property type="evidence" value="ECO:0007669"/>
    <property type="project" value="TreeGrafter"/>
</dbReference>
<feature type="domain" description="Ppx/GppA phosphatase N-terminal" evidence="2">
    <location>
        <begin position="29"/>
        <end position="308"/>
    </location>
</feature>
<dbReference type="InterPro" id="IPR048950">
    <property type="entry name" value="Ppx_GppA_C"/>
</dbReference>
<dbReference type="RefSeq" id="WP_212937846.1">
    <property type="nucleotide sequence ID" value="NZ_BORR01000001.1"/>
</dbReference>
<proteinExistence type="inferred from homology"/>
<organism evidence="4 5">
    <name type="scientific">Paenibacillus antibioticophila</name>
    <dbReference type="NCBI Taxonomy" id="1274374"/>
    <lineage>
        <taxon>Bacteria</taxon>
        <taxon>Bacillati</taxon>
        <taxon>Bacillota</taxon>
        <taxon>Bacilli</taxon>
        <taxon>Bacillales</taxon>
        <taxon>Paenibacillaceae</taxon>
        <taxon>Paenibacillus</taxon>
    </lineage>
</organism>
<reference evidence="4 5" key="1">
    <citation type="submission" date="2021-03" db="EMBL/GenBank/DDBJ databases">
        <title>Antimicrobial resistance genes in bacteria isolated from Japanese honey, and their potential for conferring macrolide and lincosamide resistance in the American foulbrood pathogen Paenibacillus larvae.</title>
        <authorList>
            <person name="Okamoto M."/>
            <person name="Kumagai M."/>
            <person name="Kanamori H."/>
            <person name="Takamatsu D."/>
        </authorList>
    </citation>
    <scope>NUCLEOTIDE SEQUENCE [LARGE SCALE GENOMIC DNA]</scope>
    <source>
        <strain evidence="4 5">J41TS12</strain>
    </source>
</reference>
<accession>A0A919XLX7</accession>
<dbReference type="PANTHER" id="PTHR30005:SF0">
    <property type="entry name" value="RETROGRADE REGULATION PROTEIN 2"/>
    <property type="match status" value="1"/>
</dbReference>
<dbReference type="PANTHER" id="PTHR30005">
    <property type="entry name" value="EXOPOLYPHOSPHATASE"/>
    <property type="match status" value="1"/>
</dbReference>
<feature type="domain" description="Ppx/GppA phosphatase C-terminal" evidence="3">
    <location>
        <begin position="337"/>
        <end position="489"/>
    </location>
</feature>
<protein>
    <submittedName>
        <fullName evidence="4">Phosphatase</fullName>
    </submittedName>
</protein>
<evidence type="ECO:0000259" key="2">
    <source>
        <dbReference type="Pfam" id="PF02541"/>
    </source>
</evidence>
<name>A0A919XLX7_9BACL</name>
<dbReference type="InterPro" id="IPR043129">
    <property type="entry name" value="ATPase_NBD"/>
</dbReference>
<dbReference type="Gene3D" id="3.30.420.150">
    <property type="entry name" value="Exopolyphosphatase. Domain 2"/>
    <property type="match status" value="1"/>
</dbReference>
<comment type="caution">
    <text evidence="4">The sequence shown here is derived from an EMBL/GenBank/DDBJ whole genome shotgun (WGS) entry which is preliminary data.</text>
</comment>
<evidence type="ECO:0000313" key="4">
    <source>
        <dbReference type="EMBL" id="GIO35421.1"/>
    </source>
</evidence>
<dbReference type="InterPro" id="IPR050273">
    <property type="entry name" value="GppA/Ppx_hydrolase"/>
</dbReference>
<dbReference type="SUPFAM" id="SSF53067">
    <property type="entry name" value="Actin-like ATPase domain"/>
    <property type="match status" value="2"/>
</dbReference>
<dbReference type="AlphaFoldDB" id="A0A919XLX7"/>
<evidence type="ECO:0000313" key="5">
    <source>
        <dbReference type="Proteomes" id="UP000681162"/>
    </source>
</evidence>
<dbReference type="Proteomes" id="UP000681162">
    <property type="component" value="Unassembled WGS sequence"/>
</dbReference>
<comment type="similarity">
    <text evidence="1">Belongs to the GppA/Ppx family.</text>
</comment>
<dbReference type="Pfam" id="PF02541">
    <property type="entry name" value="Ppx-GppA"/>
    <property type="match status" value="1"/>
</dbReference>
<evidence type="ECO:0000256" key="1">
    <source>
        <dbReference type="ARBA" id="ARBA00007125"/>
    </source>
</evidence>